<protein>
    <submittedName>
        <fullName evidence="1">Uncharacterized protein</fullName>
    </submittedName>
</protein>
<dbReference type="EMBL" id="MDYQ01000391">
    <property type="protein sequence ID" value="PRP75385.1"/>
    <property type="molecule type" value="Genomic_DNA"/>
</dbReference>
<keyword evidence="2" id="KW-1185">Reference proteome</keyword>
<accession>A0A2P6MUJ0</accession>
<dbReference type="InParanoid" id="A0A2P6MUJ0"/>
<gene>
    <name evidence="1" type="ORF">PROFUN_13677</name>
</gene>
<proteinExistence type="predicted"/>
<evidence type="ECO:0000313" key="2">
    <source>
        <dbReference type="Proteomes" id="UP000241769"/>
    </source>
</evidence>
<evidence type="ECO:0000313" key="1">
    <source>
        <dbReference type="EMBL" id="PRP75385.1"/>
    </source>
</evidence>
<sequence length="40" mass="4597">MVIYTFYTSVSKPLATMGKTISHSTAMYRNGNLHFLHFCK</sequence>
<dbReference type="Proteomes" id="UP000241769">
    <property type="component" value="Unassembled WGS sequence"/>
</dbReference>
<reference evidence="1 2" key="1">
    <citation type="journal article" date="2018" name="Genome Biol. Evol.">
        <title>Multiple Roots of Fruiting Body Formation in Amoebozoa.</title>
        <authorList>
            <person name="Hillmann F."/>
            <person name="Forbes G."/>
            <person name="Novohradska S."/>
            <person name="Ferling I."/>
            <person name="Riege K."/>
            <person name="Groth M."/>
            <person name="Westermann M."/>
            <person name="Marz M."/>
            <person name="Spaller T."/>
            <person name="Winckler T."/>
            <person name="Schaap P."/>
            <person name="Glockner G."/>
        </authorList>
    </citation>
    <scope>NUCLEOTIDE SEQUENCE [LARGE SCALE GENOMIC DNA]</scope>
    <source>
        <strain evidence="1 2">Jena</strain>
    </source>
</reference>
<comment type="caution">
    <text evidence="1">The sequence shown here is derived from an EMBL/GenBank/DDBJ whole genome shotgun (WGS) entry which is preliminary data.</text>
</comment>
<dbReference type="AlphaFoldDB" id="A0A2P6MUJ0"/>
<name>A0A2P6MUJ0_9EUKA</name>
<organism evidence="1 2">
    <name type="scientific">Planoprotostelium fungivorum</name>
    <dbReference type="NCBI Taxonomy" id="1890364"/>
    <lineage>
        <taxon>Eukaryota</taxon>
        <taxon>Amoebozoa</taxon>
        <taxon>Evosea</taxon>
        <taxon>Variosea</taxon>
        <taxon>Cavosteliida</taxon>
        <taxon>Cavosteliaceae</taxon>
        <taxon>Planoprotostelium</taxon>
    </lineage>
</organism>